<dbReference type="KEGG" id="spap:H3Z74_12370"/>
<dbReference type="Proteomes" id="UP000516148">
    <property type="component" value="Chromosome"/>
</dbReference>
<organism evidence="2 3">
    <name type="scientific">Sphingomonas alpina</name>
    <dbReference type="NCBI Taxonomy" id="653931"/>
    <lineage>
        <taxon>Bacteria</taxon>
        <taxon>Pseudomonadati</taxon>
        <taxon>Pseudomonadota</taxon>
        <taxon>Alphaproteobacteria</taxon>
        <taxon>Sphingomonadales</taxon>
        <taxon>Sphingomonadaceae</taxon>
        <taxon>Sphingomonas</taxon>
    </lineage>
</organism>
<dbReference type="RefSeq" id="WP_187759971.1">
    <property type="nucleotide sequence ID" value="NZ_CP061038.1"/>
</dbReference>
<dbReference type="EMBL" id="CP061038">
    <property type="protein sequence ID" value="QNQ07622.1"/>
    <property type="molecule type" value="Genomic_DNA"/>
</dbReference>
<dbReference type="PANTHER" id="PTHR30383">
    <property type="entry name" value="THIOESTERASE 1/PROTEASE 1/LYSOPHOSPHOLIPASE L1"/>
    <property type="match status" value="1"/>
</dbReference>
<proteinExistence type="predicted"/>
<protein>
    <submittedName>
        <fullName evidence="2">GDSL family lipase</fullName>
    </submittedName>
</protein>
<dbReference type="AlphaFoldDB" id="A0A7H0LD69"/>
<name>A0A7H0LD69_9SPHN</name>
<evidence type="ECO:0000313" key="3">
    <source>
        <dbReference type="Proteomes" id="UP000516148"/>
    </source>
</evidence>
<accession>A0A7H0LD69</accession>
<evidence type="ECO:0000313" key="2">
    <source>
        <dbReference type="EMBL" id="QNQ07622.1"/>
    </source>
</evidence>
<evidence type="ECO:0000259" key="1">
    <source>
        <dbReference type="Pfam" id="PF13472"/>
    </source>
</evidence>
<dbReference type="Gene3D" id="3.40.50.1110">
    <property type="entry name" value="SGNH hydrolase"/>
    <property type="match status" value="1"/>
</dbReference>
<dbReference type="Pfam" id="PF13472">
    <property type="entry name" value="Lipase_GDSL_2"/>
    <property type="match status" value="1"/>
</dbReference>
<dbReference type="PANTHER" id="PTHR30383:SF5">
    <property type="entry name" value="SGNH HYDROLASE-TYPE ESTERASE DOMAIN-CONTAINING PROTEIN"/>
    <property type="match status" value="1"/>
</dbReference>
<gene>
    <name evidence="2" type="ORF">H3Z74_12370</name>
</gene>
<reference evidence="2 3" key="1">
    <citation type="submission" date="2020-09" db="EMBL/GenBank/DDBJ databases">
        <title>Sphingomonas sp., a new species isolated from pork steak.</title>
        <authorList>
            <person name="Heidler von Heilborn D."/>
        </authorList>
    </citation>
    <scope>NUCLEOTIDE SEQUENCE [LARGE SCALE GENOMIC DNA]</scope>
    <source>
        <strain evidence="3">S8-3T</strain>
    </source>
</reference>
<feature type="domain" description="SGNH hydrolase-type esterase" evidence="1">
    <location>
        <begin position="80"/>
        <end position="244"/>
    </location>
</feature>
<sequence>MKRAALFLLTATLIAADAPPYQSSPARLAVVETRDWGPWGGPFRAKLVPALMRDFGERYIYAPANAALPPPTRGEHRVVFLGDSITDMWNLSSAFPGKPYINRGIGAQVTAQMLVRFETDVVALKPSAVIILAGTNDVSGFLQVETPATILANITAMADIADARGIRIILSSILPVNDYTDNARHVVKERPPETLRAINVALRDLARHRGYVYADYAAPLADKRGLLCAECTGDGLHPNSMGYTRMAPVAAAAITSALRSSAPRRDHHRGK</sequence>
<dbReference type="GO" id="GO:0004622">
    <property type="term" value="F:phosphatidylcholine lysophospholipase activity"/>
    <property type="evidence" value="ECO:0007669"/>
    <property type="project" value="TreeGrafter"/>
</dbReference>
<dbReference type="InterPro" id="IPR036514">
    <property type="entry name" value="SGNH_hydro_sf"/>
</dbReference>
<dbReference type="InterPro" id="IPR051532">
    <property type="entry name" value="Ester_Hydrolysis_Enzymes"/>
</dbReference>
<keyword evidence="3" id="KW-1185">Reference proteome</keyword>
<dbReference type="InterPro" id="IPR013830">
    <property type="entry name" value="SGNH_hydro"/>
</dbReference>
<dbReference type="SUPFAM" id="SSF52266">
    <property type="entry name" value="SGNH hydrolase"/>
    <property type="match status" value="1"/>
</dbReference>